<feature type="region of interest" description="Disordered" evidence="1">
    <location>
        <begin position="26"/>
        <end position="50"/>
    </location>
</feature>
<dbReference type="EMBL" id="JAGKQH010000019">
    <property type="protein sequence ID" value="KAG6571593.1"/>
    <property type="molecule type" value="Genomic_DNA"/>
</dbReference>
<organism evidence="2 3">
    <name type="scientific">Cucurbita argyrosperma subsp. sororia</name>
    <dbReference type="NCBI Taxonomy" id="37648"/>
    <lineage>
        <taxon>Eukaryota</taxon>
        <taxon>Viridiplantae</taxon>
        <taxon>Streptophyta</taxon>
        <taxon>Embryophyta</taxon>
        <taxon>Tracheophyta</taxon>
        <taxon>Spermatophyta</taxon>
        <taxon>Magnoliopsida</taxon>
        <taxon>eudicotyledons</taxon>
        <taxon>Gunneridae</taxon>
        <taxon>Pentapetalae</taxon>
        <taxon>rosids</taxon>
        <taxon>fabids</taxon>
        <taxon>Cucurbitales</taxon>
        <taxon>Cucurbitaceae</taxon>
        <taxon>Cucurbiteae</taxon>
        <taxon>Cucurbita</taxon>
    </lineage>
</organism>
<dbReference type="PANTHER" id="PTHR36760">
    <property type="entry name" value="ACIDIC LEUCINE-RICH NUCLEAR PHOSPHOPROTEIN 32 FAMILY B PROTEIN"/>
    <property type="match status" value="1"/>
</dbReference>
<accession>A0AAV6LWR8</accession>
<reference evidence="2 3" key="1">
    <citation type="journal article" date="2021" name="Hortic Res">
        <title>The domestication of Cucurbita argyrosperma as revealed by the genome of its wild relative.</title>
        <authorList>
            <person name="Barrera-Redondo J."/>
            <person name="Sanchez-de la Vega G."/>
            <person name="Aguirre-Liguori J.A."/>
            <person name="Castellanos-Morales G."/>
            <person name="Gutierrez-Guerrero Y.T."/>
            <person name="Aguirre-Dugua X."/>
            <person name="Aguirre-Planter E."/>
            <person name="Tenaillon M.I."/>
            <person name="Lira-Saade R."/>
            <person name="Eguiarte L.E."/>
        </authorList>
    </citation>
    <scope>NUCLEOTIDE SEQUENCE [LARGE SCALE GENOMIC DNA]</scope>
    <source>
        <strain evidence="2">JBR-2021</strain>
    </source>
</reference>
<protein>
    <submittedName>
        <fullName evidence="2">Uncharacterized protein</fullName>
    </submittedName>
</protein>
<feature type="compositionally biased region" description="Acidic residues" evidence="1">
    <location>
        <begin position="41"/>
        <end position="50"/>
    </location>
</feature>
<comment type="caution">
    <text evidence="2">The sequence shown here is derived from an EMBL/GenBank/DDBJ whole genome shotgun (WGS) entry which is preliminary data.</text>
</comment>
<evidence type="ECO:0000256" key="1">
    <source>
        <dbReference type="SAM" id="MobiDB-lite"/>
    </source>
</evidence>
<gene>
    <name evidence="2" type="ORF">SDJN03_28321</name>
</gene>
<keyword evidence="3" id="KW-1185">Reference proteome</keyword>
<feature type="compositionally biased region" description="Basic and acidic residues" evidence="1">
    <location>
        <begin position="26"/>
        <end position="40"/>
    </location>
</feature>
<dbReference type="Proteomes" id="UP000685013">
    <property type="component" value="Chromosome 19"/>
</dbReference>
<evidence type="ECO:0000313" key="2">
    <source>
        <dbReference type="EMBL" id="KAG6571593.1"/>
    </source>
</evidence>
<dbReference type="PANTHER" id="PTHR36760:SF1">
    <property type="entry name" value="ACIDIC LEUCINE-RICH NUCLEAR PHOSPHOPROTEIN 32 FAMILY B PROTEIN"/>
    <property type="match status" value="1"/>
</dbReference>
<name>A0AAV6LWR8_9ROSI</name>
<sequence>MGFLATTYHVVFDSLRPRQMDSLWETYEKKEKDNRKSKKEEEEEEEEEEGQLCCLQALKFSAGKMNLGMRRPNLMKMTKALKGFGWLSRKGSRKRLIH</sequence>
<feature type="non-terminal residue" evidence="2">
    <location>
        <position position="1"/>
    </location>
</feature>
<dbReference type="AlphaFoldDB" id="A0AAV6LWR8"/>
<proteinExistence type="predicted"/>
<evidence type="ECO:0000313" key="3">
    <source>
        <dbReference type="Proteomes" id="UP000685013"/>
    </source>
</evidence>